<dbReference type="Gene3D" id="3.30.9.10">
    <property type="entry name" value="D-Amino Acid Oxidase, subunit A, domain 2"/>
    <property type="match status" value="1"/>
</dbReference>
<dbReference type="SUPFAM" id="SSF51905">
    <property type="entry name" value="FAD/NAD(P)-binding domain"/>
    <property type="match status" value="1"/>
</dbReference>
<evidence type="ECO:0000313" key="3">
    <source>
        <dbReference type="EMBL" id="GLR52990.1"/>
    </source>
</evidence>
<reference evidence="4" key="1">
    <citation type="journal article" date="2019" name="Int. J. Syst. Evol. Microbiol.">
        <title>The Global Catalogue of Microorganisms (GCM) 10K type strain sequencing project: providing services to taxonomists for standard genome sequencing and annotation.</title>
        <authorList>
            <consortium name="The Broad Institute Genomics Platform"/>
            <consortium name="The Broad Institute Genome Sequencing Center for Infectious Disease"/>
            <person name="Wu L."/>
            <person name="Ma J."/>
        </authorList>
    </citation>
    <scope>NUCLEOTIDE SEQUENCE [LARGE SCALE GENOMIC DNA]</scope>
    <source>
        <strain evidence="4">NBRC 102122</strain>
    </source>
</reference>
<evidence type="ECO:0000259" key="2">
    <source>
        <dbReference type="Pfam" id="PF01266"/>
    </source>
</evidence>
<gene>
    <name evidence="3" type="ORF">GCM10007923_42050</name>
</gene>
<protein>
    <submittedName>
        <fullName evidence="3">Oxidoreductase</fullName>
    </submittedName>
</protein>
<dbReference type="Pfam" id="PF01266">
    <property type="entry name" value="DAO"/>
    <property type="match status" value="1"/>
</dbReference>
<name>A0ABQ5ZJK5_9HYPH</name>
<organism evidence="3 4">
    <name type="scientific">Shinella yambaruensis</name>
    <dbReference type="NCBI Taxonomy" id="415996"/>
    <lineage>
        <taxon>Bacteria</taxon>
        <taxon>Pseudomonadati</taxon>
        <taxon>Pseudomonadota</taxon>
        <taxon>Alphaproteobacteria</taxon>
        <taxon>Hyphomicrobiales</taxon>
        <taxon>Rhizobiaceae</taxon>
        <taxon>Shinella</taxon>
    </lineage>
</organism>
<dbReference type="Proteomes" id="UP001156702">
    <property type="component" value="Unassembled WGS sequence"/>
</dbReference>
<accession>A0ABQ5ZJK5</accession>
<dbReference type="InterPro" id="IPR036188">
    <property type="entry name" value="FAD/NAD-bd_sf"/>
</dbReference>
<keyword evidence="4" id="KW-1185">Reference proteome</keyword>
<feature type="domain" description="FAD dependent oxidoreductase" evidence="2">
    <location>
        <begin position="9"/>
        <end position="401"/>
    </location>
</feature>
<dbReference type="EMBL" id="BSOP01000035">
    <property type="protein sequence ID" value="GLR52990.1"/>
    <property type="molecule type" value="Genomic_DNA"/>
</dbReference>
<sequence length="422" mass="47341">MWGRQMKTDVIVLGAGVVGISTAIHLVRRGKSVVLVDRRGAAEETSYGNAGLIQREGVFPYGFPHDFGALFRYALNNTIDAHYHPSAIPGIIPFLARYWWHSGFRQHQSIAHLYAPLIENSISEHADLIAASGAEELIRKDGWMKVFRTEKERDKAYADAEKLSANFGVNHQKLTTREVAEAEPSIRAELTGGLRWTDPWSILDPQSLLKRYLAYFESLGGQLKSGDAATIEHVLEGEGWRIATPEGPLEGKEVVVALGPWADTVTRKLGYRFPLAVKRGYHMHYGTEEGARLNNWVLDAERGYFLAPMLRGIRLTTGAEFAKRDTRKTPVQLRRAEKVAREFFPLAERRDEEPWMGARPCTPDMMPIIGKAPRHAGLWFAFGHAHHGMTLGPITGRVLAEKMLGERTVINIGPYRPERFIA</sequence>
<evidence type="ECO:0000313" key="4">
    <source>
        <dbReference type="Proteomes" id="UP001156702"/>
    </source>
</evidence>
<keyword evidence="1" id="KW-0560">Oxidoreductase</keyword>
<dbReference type="SUPFAM" id="SSF54373">
    <property type="entry name" value="FAD-linked reductases, C-terminal domain"/>
    <property type="match status" value="1"/>
</dbReference>
<dbReference type="PANTHER" id="PTHR13847:SF289">
    <property type="entry name" value="GLYCINE OXIDASE"/>
    <property type="match status" value="1"/>
</dbReference>
<dbReference type="InterPro" id="IPR006076">
    <property type="entry name" value="FAD-dep_OxRdtase"/>
</dbReference>
<evidence type="ECO:0000256" key="1">
    <source>
        <dbReference type="ARBA" id="ARBA00023002"/>
    </source>
</evidence>
<dbReference type="PANTHER" id="PTHR13847">
    <property type="entry name" value="SARCOSINE DEHYDROGENASE-RELATED"/>
    <property type="match status" value="1"/>
</dbReference>
<dbReference type="Gene3D" id="3.50.50.60">
    <property type="entry name" value="FAD/NAD(P)-binding domain"/>
    <property type="match status" value="2"/>
</dbReference>
<comment type="caution">
    <text evidence="3">The sequence shown here is derived from an EMBL/GenBank/DDBJ whole genome shotgun (WGS) entry which is preliminary data.</text>
</comment>
<proteinExistence type="predicted"/>